<keyword evidence="3" id="KW-1185">Reference proteome</keyword>
<reference evidence="2 3" key="1">
    <citation type="journal article" date="2018" name="Mol. Plant">
        <title>The genome of Artemisia annua provides insight into the evolution of Asteraceae family and artemisinin biosynthesis.</title>
        <authorList>
            <person name="Shen Q."/>
            <person name="Zhang L."/>
            <person name="Liao Z."/>
            <person name="Wang S."/>
            <person name="Yan T."/>
            <person name="Shi P."/>
            <person name="Liu M."/>
            <person name="Fu X."/>
            <person name="Pan Q."/>
            <person name="Wang Y."/>
            <person name="Lv Z."/>
            <person name="Lu X."/>
            <person name="Zhang F."/>
            <person name="Jiang W."/>
            <person name="Ma Y."/>
            <person name="Chen M."/>
            <person name="Hao X."/>
            <person name="Li L."/>
            <person name="Tang Y."/>
            <person name="Lv G."/>
            <person name="Zhou Y."/>
            <person name="Sun X."/>
            <person name="Brodelius P.E."/>
            <person name="Rose J.K.C."/>
            <person name="Tang K."/>
        </authorList>
    </citation>
    <scope>NUCLEOTIDE SEQUENCE [LARGE SCALE GENOMIC DNA]</scope>
    <source>
        <strain evidence="3">cv. Huhao1</strain>
        <tissue evidence="2">Leaf</tissue>
    </source>
</reference>
<dbReference type="EMBL" id="PKPP01006085">
    <property type="protein sequence ID" value="PWA57715.1"/>
    <property type="molecule type" value="Genomic_DNA"/>
</dbReference>
<dbReference type="Proteomes" id="UP000245207">
    <property type="component" value="Unassembled WGS sequence"/>
</dbReference>
<organism evidence="2 3">
    <name type="scientific">Artemisia annua</name>
    <name type="common">Sweet wormwood</name>
    <dbReference type="NCBI Taxonomy" id="35608"/>
    <lineage>
        <taxon>Eukaryota</taxon>
        <taxon>Viridiplantae</taxon>
        <taxon>Streptophyta</taxon>
        <taxon>Embryophyta</taxon>
        <taxon>Tracheophyta</taxon>
        <taxon>Spermatophyta</taxon>
        <taxon>Magnoliopsida</taxon>
        <taxon>eudicotyledons</taxon>
        <taxon>Gunneridae</taxon>
        <taxon>Pentapetalae</taxon>
        <taxon>asterids</taxon>
        <taxon>campanulids</taxon>
        <taxon>Asterales</taxon>
        <taxon>Asteraceae</taxon>
        <taxon>Asteroideae</taxon>
        <taxon>Anthemideae</taxon>
        <taxon>Artemisiinae</taxon>
        <taxon>Artemisia</taxon>
    </lineage>
</organism>
<feature type="chain" id="PRO_5036474103" evidence="1">
    <location>
        <begin position="20"/>
        <end position="145"/>
    </location>
</feature>
<dbReference type="AlphaFoldDB" id="A0A2U1M8Y7"/>
<evidence type="ECO:0000313" key="3">
    <source>
        <dbReference type="Proteomes" id="UP000245207"/>
    </source>
</evidence>
<proteinExistence type="predicted"/>
<sequence length="145" mass="17047">MLVFFVIGVLFLNPTFSCAICIGMPKWHMFVTNDMSDAFNMTVRLKDTPAYCSNCPMPPGSVYAWSYCQQWQWWYGDFTWGSRSTTIMLWSKHIYRKCFTFIFPFGTVHCYWSIRPEGFYVSKHNSSFPGPDWNFEGSWPESSIM</sequence>
<gene>
    <name evidence="2" type="ORF">CTI12_AA288790</name>
</gene>
<keyword evidence="1" id="KW-0732">Signal</keyword>
<protein>
    <submittedName>
        <fullName evidence="2">Plant self-incompatibility S1</fullName>
    </submittedName>
</protein>
<evidence type="ECO:0000313" key="2">
    <source>
        <dbReference type="EMBL" id="PWA57715.1"/>
    </source>
</evidence>
<comment type="caution">
    <text evidence="2">The sequence shown here is derived from an EMBL/GenBank/DDBJ whole genome shotgun (WGS) entry which is preliminary data.</text>
</comment>
<feature type="signal peptide" evidence="1">
    <location>
        <begin position="1"/>
        <end position="19"/>
    </location>
</feature>
<dbReference type="OrthoDB" id="1731967at2759"/>
<name>A0A2U1M8Y7_ARTAN</name>
<evidence type="ECO:0000256" key="1">
    <source>
        <dbReference type="SAM" id="SignalP"/>
    </source>
</evidence>
<accession>A0A2U1M8Y7</accession>